<keyword evidence="3" id="KW-1185">Reference proteome</keyword>
<evidence type="ECO:0000256" key="1">
    <source>
        <dbReference type="SAM" id="MobiDB-lite"/>
    </source>
</evidence>
<gene>
    <name evidence="2" type="ORF">SPPG_09296</name>
</gene>
<feature type="compositionally biased region" description="Polar residues" evidence="1">
    <location>
        <begin position="121"/>
        <end position="130"/>
    </location>
</feature>
<dbReference type="InParanoid" id="A0A0L0HEQ7"/>
<dbReference type="Proteomes" id="UP000053201">
    <property type="component" value="Unassembled WGS sequence"/>
</dbReference>
<dbReference type="GeneID" id="27692421"/>
<dbReference type="RefSeq" id="XP_016607509.1">
    <property type="nucleotide sequence ID" value="XM_016757455.1"/>
</dbReference>
<dbReference type="OrthoDB" id="10284407at2759"/>
<reference evidence="2 3" key="1">
    <citation type="submission" date="2009-08" db="EMBL/GenBank/DDBJ databases">
        <title>The Genome Sequence of Spizellomyces punctatus strain DAOM BR117.</title>
        <authorList>
            <consortium name="The Broad Institute Genome Sequencing Platform"/>
            <person name="Russ C."/>
            <person name="Cuomo C."/>
            <person name="Shea T."/>
            <person name="Young S.K."/>
            <person name="Zeng Q."/>
            <person name="Koehrsen M."/>
            <person name="Haas B."/>
            <person name="Borodovsky M."/>
            <person name="Guigo R."/>
            <person name="Alvarado L."/>
            <person name="Berlin A."/>
            <person name="Bochicchio J."/>
            <person name="Borenstein D."/>
            <person name="Chapman S."/>
            <person name="Chen Z."/>
            <person name="Engels R."/>
            <person name="Freedman E."/>
            <person name="Gellesch M."/>
            <person name="Goldberg J."/>
            <person name="Griggs A."/>
            <person name="Gujja S."/>
            <person name="Heiman D."/>
            <person name="Hepburn T."/>
            <person name="Howarth C."/>
            <person name="Jen D."/>
            <person name="Larson L."/>
            <person name="Lewis B."/>
            <person name="Mehta T."/>
            <person name="Park D."/>
            <person name="Pearson M."/>
            <person name="Roberts A."/>
            <person name="Saif S."/>
            <person name="Shenoy N."/>
            <person name="Sisk P."/>
            <person name="Stolte C."/>
            <person name="Sykes S."/>
            <person name="Thomson T."/>
            <person name="Walk T."/>
            <person name="White J."/>
            <person name="Yandava C."/>
            <person name="Burger G."/>
            <person name="Gray M.W."/>
            <person name="Holland P.W.H."/>
            <person name="King N."/>
            <person name="Lang F.B.F."/>
            <person name="Roger A.J."/>
            <person name="Ruiz-Trillo I."/>
            <person name="Lander E."/>
            <person name="Nusbaum C."/>
        </authorList>
    </citation>
    <scope>NUCLEOTIDE SEQUENCE [LARGE SCALE GENOMIC DNA]</scope>
    <source>
        <strain evidence="2 3">DAOM BR117</strain>
    </source>
</reference>
<evidence type="ECO:0000313" key="2">
    <source>
        <dbReference type="EMBL" id="KNC99469.1"/>
    </source>
</evidence>
<organism evidence="2 3">
    <name type="scientific">Spizellomyces punctatus (strain DAOM BR117)</name>
    <dbReference type="NCBI Taxonomy" id="645134"/>
    <lineage>
        <taxon>Eukaryota</taxon>
        <taxon>Fungi</taxon>
        <taxon>Fungi incertae sedis</taxon>
        <taxon>Chytridiomycota</taxon>
        <taxon>Chytridiomycota incertae sedis</taxon>
        <taxon>Chytridiomycetes</taxon>
        <taxon>Spizellomycetales</taxon>
        <taxon>Spizellomycetaceae</taxon>
        <taxon>Spizellomyces</taxon>
    </lineage>
</organism>
<proteinExistence type="predicted"/>
<feature type="compositionally biased region" description="Basic residues" evidence="1">
    <location>
        <begin position="111"/>
        <end position="120"/>
    </location>
</feature>
<sequence>MHKVRKSRVGFVPRWIKAVFGKQASKSTLDDSDSVHHLPTITAVAIVHVKIEDIEQAGFRPRPKLETIPEVYEKRKSDRPNCDRQDSGVEMMTTDYFAKRSPSLSLLKSHVRSNKTRGTLRSRSCTYSKV</sequence>
<protein>
    <submittedName>
        <fullName evidence="2">Uncharacterized protein</fullName>
    </submittedName>
</protein>
<evidence type="ECO:0000313" key="3">
    <source>
        <dbReference type="Proteomes" id="UP000053201"/>
    </source>
</evidence>
<accession>A0A0L0HEQ7</accession>
<dbReference type="VEuPathDB" id="FungiDB:SPPG_09296"/>
<dbReference type="EMBL" id="KQ257458">
    <property type="protein sequence ID" value="KNC99469.1"/>
    <property type="molecule type" value="Genomic_DNA"/>
</dbReference>
<dbReference type="AlphaFoldDB" id="A0A0L0HEQ7"/>
<feature type="region of interest" description="Disordered" evidence="1">
    <location>
        <begin position="111"/>
        <end position="130"/>
    </location>
</feature>
<name>A0A0L0HEQ7_SPIPD</name>